<keyword evidence="4" id="KW-1185">Reference proteome</keyword>
<organism evidence="3 4">
    <name type="scientific">Blastomonas natatoria</name>
    <dbReference type="NCBI Taxonomy" id="34015"/>
    <lineage>
        <taxon>Bacteria</taxon>
        <taxon>Pseudomonadati</taxon>
        <taxon>Pseudomonadota</taxon>
        <taxon>Alphaproteobacteria</taxon>
        <taxon>Sphingomonadales</taxon>
        <taxon>Sphingomonadaceae</taxon>
        <taxon>Blastomonas</taxon>
    </lineage>
</organism>
<gene>
    <name evidence="3" type="ORF">C7451_106109</name>
</gene>
<evidence type="ECO:0000313" key="4">
    <source>
        <dbReference type="Proteomes" id="UP000248014"/>
    </source>
</evidence>
<dbReference type="RefSeq" id="WP_146215323.1">
    <property type="nucleotide sequence ID" value="NZ_QJJM01000006.1"/>
</dbReference>
<reference evidence="3 4" key="1">
    <citation type="submission" date="2018-05" db="EMBL/GenBank/DDBJ databases">
        <title>Genomic Encyclopedia of Type Strains, Phase IV (KMG-IV): sequencing the most valuable type-strain genomes for metagenomic binning, comparative biology and taxonomic classification.</title>
        <authorList>
            <person name="Goeker M."/>
        </authorList>
    </citation>
    <scope>NUCLEOTIDE SEQUENCE [LARGE SCALE GENOMIC DNA]</scope>
    <source>
        <strain evidence="3 4">DSM 3183</strain>
    </source>
</reference>
<evidence type="ECO:0000256" key="1">
    <source>
        <dbReference type="SAM" id="Coils"/>
    </source>
</evidence>
<dbReference type="AlphaFoldDB" id="A0A2V3V710"/>
<evidence type="ECO:0000313" key="3">
    <source>
        <dbReference type="EMBL" id="PXW75945.1"/>
    </source>
</evidence>
<evidence type="ECO:0000256" key="2">
    <source>
        <dbReference type="SAM" id="MobiDB-lite"/>
    </source>
</evidence>
<dbReference type="OrthoDB" id="7500285at2"/>
<comment type="caution">
    <text evidence="3">The sequence shown here is derived from an EMBL/GenBank/DDBJ whole genome shotgun (WGS) entry which is preliminary data.</text>
</comment>
<feature type="coiled-coil region" evidence="1">
    <location>
        <begin position="175"/>
        <end position="236"/>
    </location>
</feature>
<dbReference type="EMBL" id="QJJM01000006">
    <property type="protein sequence ID" value="PXW75945.1"/>
    <property type="molecule type" value="Genomic_DNA"/>
</dbReference>
<feature type="region of interest" description="Disordered" evidence="2">
    <location>
        <begin position="46"/>
        <end position="76"/>
    </location>
</feature>
<accession>A0A2V3V710</accession>
<dbReference type="Proteomes" id="UP000248014">
    <property type="component" value="Unassembled WGS sequence"/>
</dbReference>
<name>A0A2V3V710_9SPHN</name>
<feature type="coiled-coil region" evidence="1">
    <location>
        <begin position="101"/>
        <end position="131"/>
    </location>
</feature>
<protein>
    <submittedName>
        <fullName evidence="3">Uncharacterized protein</fullName>
    </submittedName>
</protein>
<proteinExistence type="predicted"/>
<sequence length="318" mass="35341">MMYLSSKGPVAIDTMPFRYAKNALEKLRREAPERIEEIAALEKHVAALDANKDENPRVAPGDNNPPEEAPAKSDGRAAVDIHVADLLVEAKNWADGTPIANQQQADEVAKLHRMLEQAKNLVEETADAEKKPLNEALKNISDWQNGYTAKGKKTIPDGLLTNAHRATGLLTARWLQKLEDDRKAREKEAADRAAEAAKVAIAEHQQAKDSTDLEVIDRAEDSLAIAKSLLQQAEGVSRERVRVGGAGFRAVSLRTVYHAESTGEPGCWAQAYGHYKQIPEFMDEFRALIQRWADRDARIEAHRVRGVPGFNFREEKVV</sequence>
<feature type="compositionally biased region" description="Basic and acidic residues" evidence="2">
    <location>
        <begin position="46"/>
        <end position="56"/>
    </location>
</feature>
<keyword evidence="1" id="KW-0175">Coiled coil</keyword>